<keyword evidence="2" id="KW-0378">Hydrolase</keyword>
<dbReference type="InterPro" id="IPR002509">
    <property type="entry name" value="NODB_dom"/>
</dbReference>
<evidence type="ECO:0000259" key="1">
    <source>
        <dbReference type="PROSITE" id="PS51677"/>
    </source>
</evidence>
<name>F0M6Y5_PSEPM</name>
<dbReference type="InterPro" id="IPR050248">
    <property type="entry name" value="Polysacc_deacetylase_ArnD"/>
</dbReference>
<protein>
    <submittedName>
        <fullName evidence="2">Putative xylanase/chitin deacetylase</fullName>
    </submittedName>
</protein>
<accession>F0M6Y5</accession>
<keyword evidence="2" id="KW-0858">Xylan degradation</keyword>
<gene>
    <name evidence="2" type="ordered locus">Asphe3_36840</name>
</gene>
<dbReference type="HOGENOM" id="CLU_021264_0_0_11"/>
<dbReference type="GO" id="GO:0016810">
    <property type="term" value="F:hydrolase activity, acting on carbon-nitrogen (but not peptide) bonds"/>
    <property type="evidence" value="ECO:0007669"/>
    <property type="project" value="InterPro"/>
</dbReference>
<keyword evidence="2" id="KW-0119">Carbohydrate metabolism</keyword>
<dbReference type="Gene3D" id="3.20.20.370">
    <property type="entry name" value="Glycoside hydrolase/deacetylase"/>
    <property type="match status" value="1"/>
</dbReference>
<dbReference type="CDD" id="cd10917">
    <property type="entry name" value="CE4_NodB_like_6s_7s"/>
    <property type="match status" value="1"/>
</dbReference>
<keyword evidence="2" id="KW-0326">Glycosidase</keyword>
<dbReference type="KEGG" id="apn:Asphe3_36840"/>
<dbReference type="GO" id="GO:0016798">
    <property type="term" value="F:hydrolase activity, acting on glycosyl bonds"/>
    <property type="evidence" value="ECO:0007669"/>
    <property type="project" value="UniProtKB-KW"/>
</dbReference>
<sequence length="266" mass="28589">MSRAKSVKNKAAGAGFMMTERKAMKLPIHRPVSLRKAAFPVAAAVLALSASVPAGLVGATAAQADEATPAIVESTRHEGKYASLTFDDGPDPVSTPKLLAVLEKHHVKATFCLWGDHVKQHPDIVRQIAAAGHLLCNHTMHHDNMGAWSAEAIKADLLETSAAIREAVPDAKIDYFRAPYGSWGQTPEVAAELGMQPLGWQLTIGDWEPPGTSELVRRIREGIRPGGVVLLHDGGGDRTQTVEAVDQVIPVLKAEGWKFDRPARRG</sequence>
<evidence type="ECO:0000313" key="3">
    <source>
        <dbReference type="Proteomes" id="UP000008639"/>
    </source>
</evidence>
<dbReference type="PROSITE" id="PS51677">
    <property type="entry name" value="NODB"/>
    <property type="match status" value="1"/>
</dbReference>
<dbReference type="SUPFAM" id="SSF88713">
    <property type="entry name" value="Glycoside hydrolase/deacetylase"/>
    <property type="match status" value="1"/>
</dbReference>
<evidence type="ECO:0000313" key="2">
    <source>
        <dbReference type="EMBL" id="ADX74782.1"/>
    </source>
</evidence>
<dbReference type="PANTHER" id="PTHR10587:SF137">
    <property type="entry name" value="4-DEOXY-4-FORMAMIDO-L-ARABINOSE-PHOSPHOUNDECAPRENOL DEFORMYLASE ARND-RELATED"/>
    <property type="match status" value="1"/>
</dbReference>
<dbReference type="Pfam" id="PF01522">
    <property type="entry name" value="Polysacc_deac_1"/>
    <property type="match status" value="1"/>
</dbReference>
<organism evidence="2 3">
    <name type="scientific">Pseudarthrobacter phenanthrenivorans (strain DSM 18606 / JCM 16027 / LMG 23796 / Sphe3)</name>
    <name type="common">Arthrobacter phenanthrenivorans</name>
    <dbReference type="NCBI Taxonomy" id="930171"/>
    <lineage>
        <taxon>Bacteria</taxon>
        <taxon>Bacillati</taxon>
        <taxon>Actinomycetota</taxon>
        <taxon>Actinomycetes</taxon>
        <taxon>Micrococcales</taxon>
        <taxon>Micrococcaceae</taxon>
        <taxon>Pseudarthrobacter</taxon>
    </lineage>
</organism>
<reference evidence="2 3" key="1">
    <citation type="journal article" date="2011" name="Stand. Genomic Sci.">
        <title>Complete genome sequence of Arthrobacter phenanthrenivorans type strain (Sphe3).</title>
        <authorList>
            <person name="Kallimanis A."/>
            <person name="Labutti K.M."/>
            <person name="Lapidus A."/>
            <person name="Clum A."/>
            <person name="Lykidis A."/>
            <person name="Mavromatis K."/>
            <person name="Pagani I."/>
            <person name="Liolios K."/>
            <person name="Ivanova N."/>
            <person name="Goodwin L."/>
            <person name="Pitluck S."/>
            <person name="Chen A."/>
            <person name="Palaniappan K."/>
            <person name="Markowitz V."/>
            <person name="Bristow J."/>
            <person name="Velentzas A.D."/>
            <person name="Perisynakis A."/>
            <person name="Ouzounis C.C."/>
            <person name="Kyrpides N.C."/>
            <person name="Koukkou A.I."/>
            <person name="Drainas C."/>
        </authorList>
    </citation>
    <scope>NUCLEOTIDE SEQUENCE [LARGE SCALE GENOMIC DNA]</scope>
    <source>
        <strain evidence="3">DSM 18606 / JCM 16027 / LMG 23796 / Sphe3</strain>
    </source>
</reference>
<dbReference type="STRING" id="930171.Asphe3_36840"/>
<dbReference type="PANTHER" id="PTHR10587">
    <property type="entry name" value="GLYCOSYL TRANSFERASE-RELATED"/>
    <property type="match status" value="1"/>
</dbReference>
<proteinExistence type="predicted"/>
<dbReference type="InterPro" id="IPR011330">
    <property type="entry name" value="Glyco_hydro/deAcase_b/a-brl"/>
</dbReference>
<dbReference type="AlphaFoldDB" id="F0M6Y5"/>
<dbReference type="EMBL" id="CP002379">
    <property type="protein sequence ID" value="ADX74782.1"/>
    <property type="molecule type" value="Genomic_DNA"/>
</dbReference>
<feature type="domain" description="NodB homology" evidence="1">
    <location>
        <begin position="80"/>
        <end position="260"/>
    </location>
</feature>
<dbReference type="GO" id="GO:0045493">
    <property type="term" value="P:xylan catabolic process"/>
    <property type="evidence" value="ECO:0007669"/>
    <property type="project" value="UniProtKB-KW"/>
</dbReference>
<dbReference type="eggNOG" id="COG0726">
    <property type="taxonomic scope" value="Bacteria"/>
</dbReference>
<keyword evidence="2" id="KW-0624">Polysaccharide degradation</keyword>
<dbReference type="Proteomes" id="UP000008639">
    <property type="component" value="Chromosome"/>
</dbReference>